<evidence type="ECO:0000256" key="7">
    <source>
        <dbReference type="SAM" id="Phobius"/>
    </source>
</evidence>
<dbReference type="InterPro" id="IPR000515">
    <property type="entry name" value="MetI-like"/>
</dbReference>
<name>A0A381XRN6_9ZZZZ</name>
<organism evidence="9">
    <name type="scientific">marine metagenome</name>
    <dbReference type="NCBI Taxonomy" id="408172"/>
    <lineage>
        <taxon>unclassified sequences</taxon>
        <taxon>metagenomes</taxon>
        <taxon>ecological metagenomes</taxon>
    </lineage>
</organism>
<feature type="transmembrane region" description="Helical" evidence="7">
    <location>
        <begin position="135"/>
        <end position="153"/>
    </location>
</feature>
<feature type="transmembrane region" description="Helical" evidence="7">
    <location>
        <begin position="174"/>
        <end position="199"/>
    </location>
</feature>
<dbReference type="PROSITE" id="PS50928">
    <property type="entry name" value="ABC_TM1"/>
    <property type="match status" value="1"/>
</dbReference>
<dbReference type="PANTHER" id="PTHR43744:SF12">
    <property type="entry name" value="ABC TRANSPORTER PERMEASE PROTEIN MG189-RELATED"/>
    <property type="match status" value="1"/>
</dbReference>
<evidence type="ECO:0000256" key="3">
    <source>
        <dbReference type="ARBA" id="ARBA00022475"/>
    </source>
</evidence>
<evidence type="ECO:0000256" key="2">
    <source>
        <dbReference type="ARBA" id="ARBA00022448"/>
    </source>
</evidence>
<keyword evidence="6 7" id="KW-0472">Membrane</keyword>
<proteinExistence type="predicted"/>
<evidence type="ECO:0000256" key="5">
    <source>
        <dbReference type="ARBA" id="ARBA00022989"/>
    </source>
</evidence>
<evidence type="ECO:0000256" key="1">
    <source>
        <dbReference type="ARBA" id="ARBA00004651"/>
    </source>
</evidence>
<feature type="transmembrane region" description="Helical" evidence="7">
    <location>
        <begin position="55"/>
        <end position="79"/>
    </location>
</feature>
<keyword evidence="2" id="KW-0813">Transport</keyword>
<feature type="domain" description="ABC transmembrane type-1" evidence="8">
    <location>
        <begin position="56"/>
        <end position="253"/>
    </location>
</feature>
<evidence type="ECO:0000259" key="8">
    <source>
        <dbReference type="PROSITE" id="PS50928"/>
    </source>
</evidence>
<gene>
    <name evidence="9" type="ORF">METZ01_LOCUS120273</name>
</gene>
<dbReference type="AlphaFoldDB" id="A0A381XRN6"/>
<reference evidence="9" key="1">
    <citation type="submission" date="2018-05" db="EMBL/GenBank/DDBJ databases">
        <authorList>
            <person name="Lanie J.A."/>
            <person name="Ng W.-L."/>
            <person name="Kazmierczak K.M."/>
            <person name="Andrzejewski T.M."/>
            <person name="Davidsen T.M."/>
            <person name="Wayne K.J."/>
            <person name="Tettelin H."/>
            <person name="Glass J.I."/>
            <person name="Rusch D."/>
            <person name="Podicherti R."/>
            <person name="Tsui H.-C.T."/>
            <person name="Winkler M.E."/>
        </authorList>
    </citation>
    <scope>NUCLEOTIDE SEQUENCE</scope>
</reference>
<accession>A0A381XRN6</accession>
<evidence type="ECO:0000313" key="9">
    <source>
        <dbReference type="EMBL" id="SVA67419.1"/>
    </source>
</evidence>
<keyword evidence="3" id="KW-1003">Cell membrane</keyword>
<dbReference type="Gene3D" id="1.10.3720.10">
    <property type="entry name" value="MetI-like"/>
    <property type="match status" value="1"/>
</dbReference>
<feature type="transmembrane region" description="Helical" evidence="7">
    <location>
        <begin position="232"/>
        <end position="252"/>
    </location>
</feature>
<evidence type="ECO:0000256" key="6">
    <source>
        <dbReference type="ARBA" id="ARBA00023136"/>
    </source>
</evidence>
<dbReference type="GO" id="GO:0055085">
    <property type="term" value="P:transmembrane transport"/>
    <property type="evidence" value="ECO:0007669"/>
    <property type="project" value="InterPro"/>
</dbReference>
<protein>
    <recommendedName>
        <fullName evidence="8">ABC transmembrane type-1 domain-containing protein</fullName>
    </recommendedName>
</protein>
<dbReference type="EMBL" id="UINC01016136">
    <property type="protein sequence ID" value="SVA67419.1"/>
    <property type="molecule type" value="Genomic_DNA"/>
</dbReference>
<sequence length="268" mass="30876">VILFIVTVVSIYPFFYMISTSFMTIGEAINQYLLPKKLHFENYLEVWTSNNFQRYTINSLIIATIIVSGILFTSIPAAYSFARIDFPFKNIIFYFLLVSLMIPEIIMLLPHLLIIRGEIIPLPFGPSWMNSLQGLTVPFMGNIFVIFLLRQYFKKIPKELWEAARMDGASHFYFLYKVVVPLSLPIIVTVSLFSFILAWNAFAWPLLILTKDDWFPVTVSIYGFIREVGPNFNLLMAACVISILPILILYFFTQKLFLEAISNFGLKG</sequence>
<comment type="subcellular location">
    <subcellularLocation>
        <location evidence="1">Cell membrane</location>
        <topology evidence="1">Multi-pass membrane protein</topology>
    </subcellularLocation>
</comment>
<feature type="transmembrane region" description="Helical" evidence="7">
    <location>
        <begin position="91"/>
        <end position="115"/>
    </location>
</feature>
<dbReference type="CDD" id="cd06261">
    <property type="entry name" value="TM_PBP2"/>
    <property type="match status" value="1"/>
</dbReference>
<dbReference type="GO" id="GO:0005886">
    <property type="term" value="C:plasma membrane"/>
    <property type="evidence" value="ECO:0007669"/>
    <property type="project" value="UniProtKB-SubCell"/>
</dbReference>
<feature type="transmembrane region" description="Helical" evidence="7">
    <location>
        <begin position="12"/>
        <end position="35"/>
    </location>
</feature>
<dbReference type="SUPFAM" id="SSF161098">
    <property type="entry name" value="MetI-like"/>
    <property type="match status" value="1"/>
</dbReference>
<dbReference type="InterPro" id="IPR035906">
    <property type="entry name" value="MetI-like_sf"/>
</dbReference>
<keyword evidence="4 7" id="KW-0812">Transmembrane</keyword>
<evidence type="ECO:0000256" key="4">
    <source>
        <dbReference type="ARBA" id="ARBA00022692"/>
    </source>
</evidence>
<keyword evidence="5 7" id="KW-1133">Transmembrane helix</keyword>
<dbReference type="PANTHER" id="PTHR43744">
    <property type="entry name" value="ABC TRANSPORTER PERMEASE PROTEIN MG189-RELATED-RELATED"/>
    <property type="match status" value="1"/>
</dbReference>
<dbReference type="Pfam" id="PF00528">
    <property type="entry name" value="BPD_transp_1"/>
    <property type="match status" value="1"/>
</dbReference>
<feature type="non-terminal residue" evidence="9">
    <location>
        <position position="1"/>
    </location>
</feature>